<dbReference type="SMART" id="SM00382">
    <property type="entry name" value="AAA"/>
    <property type="match status" value="1"/>
</dbReference>
<protein>
    <recommendedName>
        <fullName evidence="8">ATP-dependent protease ATPase subunit HslU</fullName>
    </recommendedName>
    <alternativeName>
        <fullName evidence="8">Unfoldase HslU</fullName>
    </alternativeName>
</protein>
<dbReference type="GO" id="GO:0005524">
    <property type="term" value="F:ATP binding"/>
    <property type="evidence" value="ECO:0007669"/>
    <property type="project" value="UniProtKB-UniRule"/>
</dbReference>
<dbReference type="CDD" id="cd19498">
    <property type="entry name" value="RecA-like_HslU"/>
    <property type="match status" value="1"/>
</dbReference>
<dbReference type="Pfam" id="PF00004">
    <property type="entry name" value="AAA"/>
    <property type="match status" value="1"/>
</dbReference>
<dbReference type="FunFam" id="3.40.50.300:FF:000220">
    <property type="entry name" value="ATP-dependent protease ATPase subunit HslU"/>
    <property type="match status" value="1"/>
</dbReference>
<evidence type="ECO:0000256" key="2">
    <source>
        <dbReference type="ARBA" id="ARBA00009771"/>
    </source>
</evidence>
<dbReference type="AlphaFoldDB" id="A0A840UYB4"/>
<dbReference type="Pfam" id="PF10431">
    <property type="entry name" value="ClpB_D2-small"/>
    <property type="match status" value="1"/>
</dbReference>
<dbReference type="GO" id="GO:0043335">
    <property type="term" value="P:protein unfolding"/>
    <property type="evidence" value="ECO:0007669"/>
    <property type="project" value="UniProtKB-UniRule"/>
</dbReference>
<dbReference type="FunFam" id="3.40.50.300:FF:000213">
    <property type="entry name" value="ATP-dependent protease ATPase subunit HslU"/>
    <property type="match status" value="1"/>
</dbReference>
<keyword evidence="3 8" id="KW-0963">Cytoplasm</keyword>
<dbReference type="PANTHER" id="PTHR48102:SF3">
    <property type="entry name" value="ATP-DEPENDENT PROTEASE ATPASE SUBUNIT HSLU"/>
    <property type="match status" value="1"/>
</dbReference>
<dbReference type="NCBIfam" id="TIGR00390">
    <property type="entry name" value="hslU"/>
    <property type="match status" value="1"/>
</dbReference>
<feature type="domain" description="Clp ATPase C-terminal" evidence="10">
    <location>
        <begin position="354"/>
        <end position="453"/>
    </location>
</feature>
<evidence type="ECO:0000256" key="1">
    <source>
        <dbReference type="ARBA" id="ARBA00004496"/>
    </source>
</evidence>
<accession>A0A840UYB4</accession>
<dbReference type="NCBIfam" id="NF003544">
    <property type="entry name" value="PRK05201.1"/>
    <property type="match status" value="1"/>
</dbReference>
<proteinExistence type="inferred from homology"/>
<evidence type="ECO:0000256" key="7">
    <source>
        <dbReference type="ARBA" id="ARBA00065893"/>
    </source>
</evidence>
<gene>
    <name evidence="8" type="primary">hslU</name>
    <name evidence="11" type="ORF">HNR32_002526</name>
</gene>
<dbReference type="PANTHER" id="PTHR48102">
    <property type="entry name" value="ATP-DEPENDENT CLP PROTEASE ATP-BINDING SUBUNIT CLPX-LIKE, MITOCHONDRIAL-RELATED"/>
    <property type="match status" value="1"/>
</dbReference>
<keyword evidence="6 8" id="KW-0143">Chaperone</keyword>
<comment type="similarity">
    <text evidence="2 8">Belongs to the ClpX chaperone family. HslU subfamily.</text>
</comment>
<dbReference type="Gene3D" id="1.10.8.10">
    <property type="entry name" value="DNA helicase RuvA subunit, C-terminal domain"/>
    <property type="match status" value="2"/>
</dbReference>
<comment type="subunit">
    <text evidence="8">A double ring-shaped homohexamer of HslV is capped on each side by a ring-shaped HslU homohexamer. The assembly of the HslU/HslV complex is dependent on binding of ATP.</text>
</comment>
<reference evidence="11 12" key="1">
    <citation type="submission" date="2020-08" db="EMBL/GenBank/DDBJ databases">
        <title>Genomic Encyclopedia of Type Strains, Phase IV (KMG-IV): sequencing the most valuable type-strain genomes for metagenomic binning, comparative biology and taxonomic classification.</title>
        <authorList>
            <person name="Goeker M."/>
        </authorList>
    </citation>
    <scope>NUCLEOTIDE SEQUENCE [LARGE SCALE GENOMIC DNA]</scope>
    <source>
        <strain evidence="11 12">DSM 24661</strain>
    </source>
</reference>
<organism evidence="11 12">
    <name type="scientific">Pectinatus brassicae</name>
    <dbReference type="NCBI Taxonomy" id="862415"/>
    <lineage>
        <taxon>Bacteria</taxon>
        <taxon>Bacillati</taxon>
        <taxon>Bacillota</taxon>
        <taxon>Negativicutes</taxon>
        <taxon>Selenomonadales</taxon>
        <taxon>Selenomonadaceae</taxon>
        <taxon>Pectinatus</taxon>
    </lineage>
</organism>
<feature type="binding site" evidence="8">
    <location>
        <begin position="60"/>
        <end position="65"/>
    </location>
    <ligand>
        <name>ATP</name>
        <dbReference type="ChEBI" id="CHEBI:30616"/>
    </ligand>
</feature>
<evidence type="ECO:0000256" key="6">
    <source>
        <dbReference type="ARBA" id="ARBA00023186"/>
    </source>
</evidence>
<evidence type="ECO:0000256" key="4">
    <source>
        <dbReference type="ARBA" id="ARBA00022741"/>
    </source>
</evidence>
<dbReference type="InterPro" id="IPR004491">
    <property type="entry name" value="HslU"/>
</dbReference>
<dbReference type="SMART" id="SM01086">
    <property type="entry name" value="ClpB_D2-small"/>
    <property type="match status" value="1"/>
</dbReference>
<evidence type="ECO:0000256" key="8">
    <source>
        <dbReference type="HAMAP-Rule" id="MF_00249"/>
    </source>
</evidence>
<feature type="binding site" evidence="8">
    <location>
        <position position="340"/>
    </location>
    <ligand>
        <name>ATP</name>
        <dbReference type="ChEBI" id="CHEBI:30616"/>
    </ligand>
</feature>
<dbReference type="RefSeq" id="WP_183863133.1">
    <property type="nucleotide sequence ID" value="NZ_JACHFH010000044.1"/>
</dbReference>
<dbReference type="InterPro" id="IPR027417">
    <property type="entry name" value="P-loop_NTPase"/>
</dbReference>
<dbReference type="Pfam" id="PF07724">
    <property type="entry name" value="AAA_2"/>
    <property type="match status" value="1"/>
</dbReference>
<dbReference type="HAMAP" id="MF_00249">
    <property type="entry name" value="HslU"/>
    <property type="match status" value="1"/>
</dbReference>
<evidence type="ECO:0000259" key="10">
    <source>
        <dbReference type="SMART" id="SM01086"/>
    </source>
</evidence>
<name>A0A840UYB4_9FIRM</name>
<sequence length="462" mass="51619">MSEQTPRQIVNELDKYIVGQDKAKRAVAVALRNRWRAQRLSDQMKDEVIPKNILMIGATGVGKTEIARRLAKLVDAPFVKVEATKFTEVGYVGRDVESMIRDLAEISVRMVKQKKMAEVQDKAKKMAEERILDLLVPEQKNTAVNPVGALFSANDSEESADDQNEKPKYSAGREFCRKRLTAGALEQELVEVDIEDNNNAPMVGMFAGAGMEDMTNNIQDMLGNLFPKKRKKRKVTIEAARKIFEQEEAQKLIDMDEVSQQGIKNAETNGIVFLDEIDKIAVKGGASGPDVSREGVQRDILPIVEGSTVVTKYGTMKTDHILFIAAGAFHMAKPSDLVPELQGRFPIRVELTALTQEDFKRILTEPQNALIKQYAALLATEDINIEFTDAAIEELARIACEVNAETENIGARRLHTIMEKLLEDLSFTAPDLEAEQITIDPEYIEDKLGEIVANRDLSRYIL</sequence>
<dbReference type="EMBL" id="JACHFH010000044">
    <property type="protein sequence ID" value="MBB5337365.1"/>
    <property type="molecule type" value="Genomic_DNA"/>
</dbReference>
<dbReference type="Gene3D" id="1.10.8.60">
    <property type="match status" value="1"/>
</dbReference>
<keyword evidence="5 8" id="KW-0067">ATP-binding</keyword>
<comment type="subunit">
    <text evidence="7">A double ring-shaped homohexamer of ClpQ is capped on each side by a ring-shaped ClpY homohexamer. The assembly of the ClpQ/ClpY complex is dependent on binding of ATP.</text>
</comment>
<dbReference type="GO" id="GO:0016887">
    <property type="term" value="F:ATP hydrolysis activity"/>
    <property type="evidence" value="ECO:0007669"/>
    <property type="project" value="InterPro"/>
</dbReference>
<comment type="subcellular location">
    <subcellularLocation>
        <location evidence="1 8">Cytoplasm</location>
    </subcellularLocation>
</comment>
<feature type="binding site" evidence="8">
    <location>
        <position position="412"/>
    </location>
    <ligand>
        <name>ATP</name>
        <dbReference type="ChEBI" id="CHEBI:30616"/>
    </ligand>
</feature>
<keyword evidence="4 8" id="KW-0547">Nucleotide-binding</keyword>
<comment type="caution">
    <text evidence="11">The sequence shown here is derived from an EMBL/GenBank/DDBJ whole genome shotgun (WGS) entry which is preliminary data.</text>
</comment>
<evidence type="ECO:0000256" key="3">
    <source>
        <dbReference type="ARBA" id="ARBA00022490"/>
    </source>
</evidence>
<dbReference type="SUPFAM" id="SSF52540">
    <property type="entry name" value="P-loop containing nucleoside triphosphate hydrolases"/>
    <property type="match status" value="1"/>
</dbReference>
<dbReference type="InterPro" id="IPR003593">
    <property type="entry name" value="AAA+_ATPase"/>
</dbReference>
<keyword evidence="11" id="KW-0645">Protease</keyword>
<keyword evidence="12" id="KW-1185">Reference proteome</keyword>
<dbReference type="GO" id="GO:0008233">
    <property type="term" value="F:peptidase activity"/>
    <property type="evidence" value="ECO:0007669"/>
    <property type="project" value="UniProtKB-KW"/>
</dbReference>
<dbReference type="InterPro" id="IPR050052">
    <property type="entry name" value="ATP-dep_Clp_protease_ClpX"/>
</dbReference>
<dbReference type="Gene3D" id="3.40.50.300">
    <property type="entry name" value="P-loop containing nucleotide triphosphate hydrolases"/>
    <property type="match status" value="2"/>
</dbReference>
<dbReference type="GO" id="GO:0009376">
    <property type="term" value="C:HslUV protease complex"/>
    <property type="evidence" value="ECO:0007669"/>
    <property type="project" value="UniProtKB-UniRule"/>
</dbReference>
<evidence type="ECO:0000313" key="12">
    <source>
        <dbReference type="Proteomes" id="UP000559117"/>
    </source>
</evidence>
<feature type="domain" description="AAA+ ATPase" evidence="9">
    <location>
        <begin position="49"/>
        <end position="351"/>
    </location>
</feature>
<dbReference type="InterPro" id="IPR019489">
    <property type="entry name" value="Clp_ATPase_C"/>
</dbReference>
<comment type="function">
    <text evidence="8">ATPase subunit of a proteasome-like degradation complex; this subunit has chaperone activity. The binding of ATP and its subsequent hydrolysis by HslU are essential for unfolding of protein substrates subsequently hydrolyzed by HslV. HslU recognizes the N-terminal part of its protein substrates and unfolds these before they are guided to HslV for hydrolysis.</text>
</comment>
<dbReference type="Proteomes" id="UP000559117">
    <property type="component" value="Unassembled WGS sequence"/>
</dbReference>
<keyword evidence="11" id="KW-0378">Hydrolase</keyword>
<dbReference type="GO" id="GO:0036402">
    <property type="term" value="F:proteasome-activating activity"/>
    <property type="evidence" value="ECO:0007669"/>
    <property type="project" value="UniProtKB-UniRule"/>
</dbReference>
<evidence type="ECO:0000313" key="11">
    <source>
        <dbReference type="EMBL" id="MBB5337365.1"/>
    </source>
</evidence>
<dbReference type="InterPro" id="IPR003959">
    <property type="entry name" value="ATPase_AAA_core"/>
</dbReference>
<evidence type="ECO:0000259" key="9">
    <source>
        <dbReference type="SMART" id="SM00382"/>
    </source>
</evidence>
<feature type="binding site" evidence="8">
    <location>
        <position position="18"/>
    </location>
    <ligand>
        <name>ATP</name>
        <dbReference type="ChEBI" id="CHEBI:30616"/>
    </ligand>
</feature>
<feature type="binding site" evidence="8">
    <location>
        <position position="275"/>
    </location>
    <ligand>
        <name>ATP</name>
        <dbReference type="ChEBI" id="CHEBI:30616"/>
    </ligand>
</feature>
<evidence type="ECO:0000256" key="5">
    <source>
        <dbReference type="ARBA" id="ARBA00022840"/>
    </source>
</evidence>